<feature type="domain" description="SAM-dependent MTase RsmB/NOP-type" evidence="6">
    <location>
        <begin position="1"/>
        <end position="278"/>
    </location>
</feature>
<comment type="similarity">
    <text evidence="5">Belongs to the class I-like SAM-binding methyltransferase superfamily. RsmB/NOP family.</text>
</comment>
<feature type="binding site" evidence="5">
    <location>
        <position position="116"/>
    </location>
    <ligand>
        <name>S-adenosyl-L-methionine</name>
        <dbReference type="ChEBI" id="CHEBI:59789"/>
    </ligand>
</feature>
<dbReference type="GO" id="GO:0001510">
    <property type="term" value="P:RNA methylation"/>
    <property type="evidence" value="ECO:0007669"/>
    <property type="project" value="InterPro"/>
</dbReference>
<dbReference type="SUPFAM" id="SSF53335">
    <property type="entry name" value="S-adenosyl-L-methionine-dependent methyltransferases"/>
    <property type="match status" value="1"/>
</dbReference>
<dbReference type="EC" id="2.1.1.29" evidence="7"/>
<evidence type="ECO:0000259" key="6">
    <source>
        <dbReference type="PROSITE" id="PS51686"/>
    </source>
</evidence>
<dbReference type="InterPro" id="IPR023267">
    <property type="entry name" value="RCMT"/>
</dbReference>
<feature type="binding site" evidence="5">
    <location>
        <begin position="92"/>
        <end position="98"/>
    </location>
    <ligand>
        <name>S-adenosyl-L-methionine</name>
        <dbReference type="ChEBI" id="CHEBI:59789"/>
    </ligand>
</feature>
<reference evidence="7" key="1">
    <citation type="submission" date="2010-05" db="EMBL/GenBank/DDBJ databases">
        <title>The draft genome of Desulfonatronospira thiodismutans ASO3-1.</title>
        <authorList>
            <consortium name="US DOE Joint Genome Institute (JGI-PGF)"/>
            <person name="Lucas S."/>
            <person name="Copeland A."/>
            <person name="Lapidus A."/>
            <person name="Cheng J.-F."/>
            <person name="Bruce D."/>
            <person name="Goodwin L."/>
            <person name="Pitluck S."/>
            <person name="Chertkov O."/>
            <person name="Brettin T."/>
            <person name="Detter J.C."/>
            <person name="Han C."/>
            <person name="Land M.L."/>
            <person name="Hauser L."/>
            <person name="Kyrpides N."/>
            <person name="Mikhailova N."/>
            <person name="Muyzer G."/>
            <person name="Woyke T."/>
        </authorList>
    </citation>
    <scope>NUCLEOTIDE SEQUENCE [LARGE SCALE GENOMIC DNA]</scope>
    <source>
        <strain evidence="7">ASO3-1</strain>
    </source>
</reference>
<evidence type="ECO:0000256" key="1">
    <source>
        <dbReference type="ARBA" id="ARBA00022603"/>
    </source>
</evidence>
<comment type="caution">
    <text evidence="7">The sequence shown here is derived from an EMBL/GenBank/DDBJ whole genome shotgun (WGS) entry which is preliminary data.</text>
</comment>
<dbReference type="EMBL" id="ACJN02000003">
    <property type="protein sequence ID" value="EFI33972.1"/>
    <property type="molecule type" value="Genomic_DNA"/>
</dbReference>
<keyword evidence="1 5" id="KW-0489">Methyltransferase</keyword>
<dbReference type="Pfam" id="PF01189">
    <property type="entry name" value="Methyltr_RsmB-F"/>
    <property type="match status" value="1"/>
</dbReference>
<comment type="caution">
    <text evidence="5">Lacks conserved residue(s) required for the propagation of feature annotation.</text>
</comment>
<name>D6STF6_9BACT</name>
<keyword evidence="3 5" id="KW-0949">S-adenosyl-L-methionine</keyword>
<evidence type="ECO:0000256" key="2">
    <source>
        <dbReference type="ARBA" id="ARBA00022679"/>
    </source>
</evidence>
<dbReference type="Proteomes" id="UP000005496">
    <property type="component" value="Unassembled WGS sequence"/>
</dbReference>
<dbReference type="RefSeq" id="WP_008871321.1">
    <property type="nucleotide sequence ID" value="NZ_ACJN02000003.1"/>
</dbReference>
<feature type="active site" description="Nucleophile" evidence="5">
    <location>
        <position position="212"/>
    </location>
</feature>
<protein>
    <submittedName>
        <fullName evidence="7">tRNA (Cytosine-5-)-methyltransferase</fullName>
        <ecNumber evidence="7">2.1.1.29</ecNumber>
    </submittedName>
</protein>
<dbReference type="Gene3D" id="3.40.50.150">
    <property type="entry name" value="Vaccinia Virus protein VP39"/>
    <property type="match status" value="1"/>
</dbReference>
<proteinExistence type="inferred from homology"/>
<evidence type="ECO:0000256" key="3">
    <source>
        <dbReference type="ARBA" id="ARBA00022691"/>
    </source>
</evidence>
<dbReference type="AlphaFoldDB" id="D6STF6"/>
<keyword evidence="4 5" id="KW-0694">RNA-binding</keyword>
<dbReference type="PROSITE" id="PS51686">
    <property type="entry name" value="SAM_MT_RSMB_NOP"/>
    <property type="match status" value="1"/>
</dbReference>
<dbReference type="OrthoDB" id="9810297at2"/>
<evidence type="ECO:0000313" key="8">
    <source>
        <dbReference type="Proteomes" id="UP000005496"/>
    </source>
</evidence>
<dbReference type="PANTHER" id="PTHR22807">
    <property type="entry name" value="NOP2 YEAST -RELATED NOL1/NOP2/FMU SUN DOMAIN-CONTAINING"/>
    <property type="match status" value="1"/>
</dbReference>
<dbReference type="CDD" id="cd02440">
    <property type="entry name" value="AdoMet_MTases"/>
    <property type="match status" value="1"/>
</dbReference>
<sequence length="422" mass="46660">MQVYQKTGYKRFFRWVCRGAEQEKCHDLLSSEGFDFAPVPEVPGAWVEENGPFGLGASLAGYFGFLYIQDLSSMLPPILLAPGPGQAVLDMCAAPGGKSVQLAEMTGEGGLVIANEPSRDRLGTLRANLERLNAANVVTTNYAGQAFPQGPVFDCILVDAPCSGWGTVGKNPAVTRVWKKENLHTLIEVQRKLLEKAYKMLAPGGRLVYSTCTTNEEENQNQVHWILKRTSLAGSPRAQHMQSELGLPGLESTAPGMLVMKGDESGSQSFFMAALEKPGKRAWTQENDKVNAPSSWHKLMPEGFDLPEPLEKIGLYGFSGKVFFVPDKALPYVHQGLRIKGMFAGSLKKNSFVPNPRMRIFLKGSSTMGYQVRDVQEVRALVSGQSRFFDASTRNGLVEFYWQGLPMGWLKHKKSRVFWSDK</sequence>
<dbReference type="InterPro" id="IPR001678">
    <property type="entry name" value="MeTrfase_RsmB-F_NOP2_dom"/>
</dbReference>
<dbReference type="GO" id="GO:0003723">
    <property type="term" value="F:RNA binding"/>
    <property type="evidence" value="ECO:0007669"/>
    <property type="project" value="UniProtKB-UniRule"/>
</dbReference>
<dbReference type="eggNOG" id="COG0144">
    <property type="taxonomic scope" value="Bacteria"/>
</dbReference>
<organism evidence="7 8">
    <name type="scientific">Desulfonatronospira thiodismutans ASO3-1</name>
    <dbReference type="NCBI Taxonomy" id="555779"/>
    <lineage>
        <taxon>Bacteria</taxon>
        <taxon>Pseudomonadati</taxon>
        <taxon>Thermodesulfobacteriota</taxon>
        <taxon>Desulfovibrionia</taxon>
        <taxon>Desulfovibrionales</taxon>
        <taxon>Desulfonatronovibrionaceae</taxon>
        <taxon>Desulfonatronospira</taxon>
    </lineage>
</organism>
<keyword evidence="8" id="KW-1185">Reference proteome</keyword>
<gene>
    <name evidence="7" type="ORF">Dthio_PD1311</name>
</gene>
<dbReference type="InterPro" id="IPR029063">
    <property type="entry name" value="SAM-dependent_MTases_sf"/>
</dbReference>
<dbReference type="InterPro" id="IPR049560">
    <property type="entry name" value="MeTrfase_RsmB-F_NOP2_cat"/>
</dbReference>
<dbReference type="PANTHER" id="PTHR22807:SF30">
    <property type="entry name" value="28S RRNA (CYTOSINE(4447)-C(5))-METHYLTRANSFERASE-RELATED"/>
    <property type="match status" value="1"/>
</dbReference>
<accession>D6STF6</accession>
<evidence type="ECO:0000256" key="5">
    <source>
        <dbReference type="PROSITE-ProRule" id="PRU01023"/>
    </source>
</evidence>
<feature type="binding site" evidence="5">
    <location>
        <position position="159"/>
    </location>
    <ligand>
        <name>S-adenosyl-L-methionine</name>
        <dbReference type="ChEBI" id="CHEBI:59789"/>
    </ligand>
</feature>
<dbReference type="GO" id="GO:0008173">
    <property type="term" value="F:RNA methyltransferase activity"/>
    <property type="evidence" value="ECO:0007669"/>
    <property type="project" value="InterPro"/>
</dbReference>
<dbReference type="PRINTS" id="PR02008">
    <property type="entry name" value="RCMTFAMILY"/>
</dbReference>
<keyword evidence="2 5" id="KW-0808">Transferase</keyword>
<evidence type="ECO:0000256" key="4">
    <source>
        <dbReference type="ARBA" id="ARBA00022884"/>
    </source>
</evidence>
<evidence type="ECO:0000313" key="7">
    <source>
        <dbReference type="EMBL" id="EFI33972.1"/>
    </source>
</evidence>